<name>A0A9D7T1Z0_9BACT</name>
<dbReference type="NCBIfam" id="TIGR04183">
    <property type="entry name" value="Por_Secre_tail"/>
    <property type="match status" value="1"/>
</dbReference>
<gene>
    <name evidence="2" type="ORF">IPP15_21270</name>
</gene>
<sequence length="479" mass="53759">MKILSALLILSGISVFASAQTSFTIENIHGPDDEYISDIQYANSRYYALSLNTETIAPYRNASTLLVFNDSGELINQAQVGEFGYKYFRILSIFHNKLKLVGSIKTDSCSSTLAVSEYDFSSGTLTHLAQYNLCDGKYVHSMRIVPGLDNKTFLEAIYSPDEADQTEFNHKTLFFQLDSNTISLIPGLEEYESHLSVDFSGKGYVVRWGFVCEYYDHNFNHRYQYNNNTSGYAQELNSCIQPLVNHYLLEHTLFADEDHNPSEQIRLIDSNLYTKKSALINPLSGYGDYVRLPLYGGVSVGSYNSIWTTSNFGYVDNETPAYFSITRLDSDLKVVCTHFIGFDGRYKINGITAFEDNGAIVYGWKKYYDVLHGIGDKNIFALKIGNDCELSTTATHGPSESITSISAYPNPGLNDLTFDVKGFDPSTLRVDLVDGSGKILFTKKDLTNSIEVPQLPAGQYFYRILKEEKLLGTGSWVKE</sequence>
<proteinExistence type="predicted"/>
<keyword evidence="1" id="KW-0732">Signal</keyword>
<reference evidence="2 3" key="1">
    <citation type="submission" date="2020-10" db="EMBL/GenBank/DDBJ databases">
        <title>Connecting structure to function with the recovery of over 1000 high-quality activated sludge metagenome-assembled genomes encoding full-length rRNA genes using long-read sequencing.</title>
        <authorList>
            <person name="Singleton C.M."/>
            <person name="Petriglieri F."/>
            <person name="Kristensen J.M."/>
            <person name="Kirkegaard R.H."/>
            <person name="Michaelsen T.Y."/>
            <person name="Andersen M.H."/>
            <person name="Karst S.M."/>
            <person name="Dueholm M.S."/>
            <person name="Nielsen P.H."/>
            <person name="Albertsen M."/>
        </authorList>
    </citation>
    <scope>NUCLEOTIDE SEQUENCE [LARGE SCALE GENOMIC DNA]</scope>
    <source>
        <strain evidence="2">Ribe_18-Q3-R11-54_MAXAC.273</strain>
    </source>
</reference>
<organism evidence="2 3">
    <name type="scientific">Candidatus Opimibacter skivensis</name>
    <dbReference type="NCBI Taxonomy" id="2982028"/>
    <lineage>
        <taxon>Bacteria</taxon>
        <taxon>Pseudomonadati</taxon>
        <taxon>Bacteroidota</taxon>
        <taxon>Saprospiria</taxon>
        <taxon>Saprospirales</taxon>
        <taxon>Saprospiraceae</taxon>
        <taxon>Candidatus Opimibacter</taxon>
    </lineage>
</organism>
<evidence type="ECO:0000313" key="2">
    <source>
        <dbReference type="EMBL" id="MBK9984859.1"/>
    </source>
</evidence>
<evidence type="ECO:0000256" key="1">
    <source>
        <dbReference type="SAM" id="SignalP"/>
    </source>
</evidence>
<evidence type="ECO:0000313" key="3">
    <source>
        <dbReference type="Proteomes" id="UP000808337"/>
    </source>
</evidence>
<dbReference type="Proteomes" id="UP000808337">
    <property type="component" value="Unassembled WGS sequence"/>
</dbReference>
<accession>A0A9D7T1Z0</accession>
<feature type="chain" id="PRO_5039593449" evidence="1">
    <location>
        <begin position="20"/>
        <end position="479"/>
    </location>
</feature>
<dbReference type="InterPro" id="IPR026444">
    <property type="entry name" value="Secre_tail"/>
</dbReference>
<dbReference type="EMBL" id="JADKGY010000032">
    <property type="protein sequence ID" value="MBK9984859.1"/>
    <property type="molecule type" value="Genomic_DNA"/>
</dbReference>
<feature type="signal peptide" evidence="1">
    <location>
        <begin position="1"/>
        <end position="19"/>
    </location>
</feature>
<dbReference type="AlphaFoldDB" id="A0A9D7T1Z0"/>
<protein>
    <submittedName>
        <fullName evidence="2">T9SS type A sorting domain-containing protein</fullName>
    </submittedName>
</protein>
<comment type="caution">
    <text evidence="2">The sequence shown here is derived from an EMBL/GenBank/DDBJ whole genome shotgun (WGS) entry which is preliminary data.</text>
</comment>